<feature type="chain" id="PRO_5046919586" evidence="1">
    <location>
        <begin position="39"/>
        <end position="457"/>
    </location>
</feature>
<name>A0ABY7E2D4_MYAAR</name>
<keyword evidence="3" id="KW-1185">Reference proteome</keyword>
<reference evidence="2" key="1">
    <citation type="submission" date="2022-11" db="EMBL/GenBank/DDBJ databases">
        <title>Centuries of genome instability and evolution in soft-shell clam transmissible cancer (bioRxiv).</title>
        <authorList>
            <person name="Hart S.F.M."/>
            <person name="Yonemitsu M.A."/>
            <person name="Giersch R.M."/>
            <person name="Beal B.F."/>
            <person name="Arriagada G."/>
            <person name="Davis B.W."/>
            <person name="Ostrander E.A."/>
            <person name="Goff S.P."/>
            <person name="Metzger M.J."/>
        </authorList>
    </citation>
    <scope>NUCLEOTIDE SEQUENCE</scope>
    <source>
        <strain evidence="2">MELC-2E11</strain>
        <tissue evidence="2">Siphon/mantle</tissue>
    </source>
</reference>
<proteinExistence type="predicted"/>
<evidence type="ECO:0000313" key="2">
    <source>
        <dbReference type="EMBL" id="WAR03359.1"/>
    </source>
</evidence>
<dbReference type="EMBL" id="CP111015">
    <property type="protein sequence ID" value="WAR03359.1"/>
    <property type="molecule type" value="Genomic_DNA"/>
</dbReference>
<keyword evidence="1" id="KW-0732">Signal</keyword>
<evidence type="ECO:0000313" key="3">
    <source>
        <dbReference type="Proteomes" id="UP001164746"/>
    </source>
</evidence>
<organism evidence="2 3">
    <name type="scientific">Mya arenaria</name>
    <name type="common">Soft-shell clam</name>
    <dbReference type="NCBI Taxonomy" id="6604"/>
    <lineage>
        <taxon>Eukaryota</taxon>
        <taxon>Metazoa</taxon>
        <taxon>Spiralia</taxon>
        <taxon>Lophotrochozoa</taxon>
        <taxon>Mollusca</taxon>
        <taxon>Bivalvia</taxon>
        <taxon>Autobranchia</taxon>
        <taxon>Heteroconchia</taxon>
        <taxon>Euheterodonta</taxon>
        <taxon>Imparidentia</taxon>
        <taxon>Neoheterodontei</taxon>
        <taxon>Myida</taxon>
        <taxon>Myoidea</taxon>
        <taxon>Myidae</taxon>
        <taxon>Mya</taxon>
    </lineage>
</organism>
<dbReference type="Proteomes" id="UP001164746">
    <property type="component" value="Chromosome 4"/>
</dbReference>
<sequence length="457" mass="52075">MVHYHDSVPIIPENMGEQWLLQMILVMLTADLCTLVSAEDSHNMDFTQLAYGIPDKRLSKFVRIGRGLSSFIRIGRNKPSENIYQGLDDGDDDFGDSDDVTDYSAFSDVIPDDYRQQDKRMSSFVRIGKNFESDEPDIYEEPEKRAGAFIRMGKFPSSAFLHRNGGRINSISRQPYYRRTGRIGHSSFIRIGKRDTTEALRKAEFENQNEISNVGDDQGKPSYYDGQQIVNDGNEQRRYIRLGKDLDGDEHGNRYDYIPMGDLPDKRMSSFVRIGREPGQMYENTDLNPFGMSKRPNSFVRIGKALEQLRNTIKKRMSSFVRIGRNPLDLMLDQDGSNNIGADSTKRSSAFVRIGKQGDALEADKRMSSFVRIGKDTRSLDYNNEQKRYGYEPPFKRMSSFVRIGKNVDGFQQVKRPSAFVRIGKTVLDDNTPVVDENKNDVFVAVKGETGTTEQAE</sequence>
<protein>
    <submittedName>
        <fullName evidence="2">FLP06-like protein</fullName>
    </submittedName>
</protein>
<evidence type="ECO:0000256" key="1">
    <source>
        <dbReference type="SAM" id="SignalP"/>
    </source>
</evidence>
<feature type="signal peptide" evidence="1">
    <location>
        <begin position="1"/>
        <end position="38"/>
    </location>
</feature>
<accession>A0ABY7E2D4</accession>
<gene>
    <name evidence="2" type="ORF">MAR_009917</name>
</gene>